<keyword evidence="10" id="KW-1185">Reference proteome</keyword>
<evidence type="ECO:0000256" key="2">
    <source>
        <dbReference type="ARBA" id="ARBA00022475"/>
    </source>
</evidence>
<evidence type="ECO:0000259" key="8">
    <source>
        <dbReference type="Pfam" id="PF12704"/>
    </source>
</evidence>
<organism evidence="9 10">
    <name type="scientific">Bacteroides fragilis 3_1_12</name>
    <dbReference type="NCBI Taxonomy" id="457424"/>
    <lineage>
        <taxon>Bacteria</taxon>
        <taxon>Pseudomonadati</taxon>
        <taxon>Bacteroidota</taxon>
        <taxon>Bacteroidia</taxon>
        <taxon>Bacteroidales</taxon>
        <taxon>Bacteroidaceae</taxon>
        <taxon>Bacteroides</taxon>
    </lineage>
</organism>
<reference evidence="9 10" key="1">
    <citation type="submission" date="2008-12" db="EMBL/GenBank/DDBJ databases">
        <title>Annotation of Bacteroides fragilis strain 3_1_12.</title>
        <authorList>
            <consortium name="The Broad Institute Genome Sequencing Platform"/>
            <person name="Ward D."/>
            <person name="Young S.K."/>
            <person name="Kodira C.D."/>
            <person name="Zeng Q."/>
            <person name="Koehrsen M."/>
            <person name="Alvarado L."/>
            <person name="Berlin A."/>
            <person name="Borenstein D."/>
            <person name="Chen Z."/>
            <person name="Engels R."/>
            <person name="Freedman E."/>
            <person name="Gellesch M."/>
            <person name="Goldberg J."/>
            <person name="Griggs A."/>
            <person name="Gujja S."/>
            <person name="Heiman D."/>
            <person name="Hepburn T."/>
            <person name="Howarth C."/>
            <person name="Jen D."/>
            <person name="Larson L."/>
            <person name="Lewis B."/>
            <person name="Mehta T."/>
            <person name="Park D."/>
            <person name="Pearson M."/>
            <person name="Roberts A."/>
            <person name="Saif S."/>
            <person name="Shea T."/>
            <person name="Shenoy N."/>
            <person name="Sisk P."/>
            <person name="Stolte C."/>
            <person name="Sykes S."/>
            <person name="Walk T."/>
            <person name="White J."/>
            <person name="Yandava C."/>
            <person name="Allen-Vercoe E."/>
            <person name="Strauss J."/>
            <person name="Ambrose C."/>
            <person name="Lander E."/>
            <person name="Nusbaum C."/>
            <person name="Galagan J."/>
            <person name="Birren B."/>
        </authorList>
    </citation>
    <scope>NUCLEOTIDE SEQUENCE [LARGE SCALE GENOMIC DNA]</scope>
    <source>
        <strain evidence="9 10">3_1_12</strain>
    </source>
</reference>
<comment type="subcellular location">
    <subcellularLocation>
        <location evidence="1">Cell membrane</location>
        <topology evidence="1">Multi-pass membrane protein</topology>
    </subcellularLocation>
</comment>
<feature type="domain" description="MacB-like periplasmic core" evidence="8">
    <location>
        <begin position="30"/>
        <end position="245"/>
    </location>
</feature>
<name>A0ABN0BJN6_BACFG</name>
<keyword evidence="5 6" id="KW-0472">Membrane</keyword>
<feature type="transmembrane region" description="Helical" evidence="6">
    <location>
        <begin position="423"/>
        <end position="444"/>
    </location>
</feature>
<accession>A0ABN0BJN6</accession>
<dbReference type="InterPro" id="IPR025857">
    <property type="entry name" value="MacB_PCD"/>
</dbReference>
<evidence type="ECO:0000259" key="7">
    <source>
        <dbReference type="Pfam" id="PF02687"/>
    </source>
</evidence>
<keyword evidence="4 6" id="KW-1133">Transmembrane helix</keyword>
<feature type="transmembrane region" description="Helical" evidence="6">
    <location>
        <begin position="30"/>
        <end position="49"/>
    </location>
</feature>
<dbReference type="EMBL" id="EQ973213">
    <property type="protein sequence ID" value="EFR53078.1"/>
    <property type="molecule type" value="Genomic_DNA"/>
</dbReference>
<sequence length="772" mass="86700">MFNKKDHTMKQFYYTILTLIRGRGSNVIKVISLTLGLLVSIILFSRVAFELSYDNFFQDVDDLYIVKTEWVENGVIKGNAGVYTLIPVASTIAEEFPEEVESAAFSSLSFGTTLKIGNRKLNRSFILSDSLYFRTMGIEVINGNPNDLTNPDVIFLSQSVAREVFGEEDPIGKTLHLMIWGTQVEALVRGVYADLPDNVSLERHEMVLSFASHNKYGWGRSGWTSGGNYNAFIRLKDGERSADVINAGIDKVIAKHIPPEMNLHLHMFVVPLRTIHLEQSNVQKTILIMSLLGFAILFAATMNYVLISISSLSHRAKGIGVHKCNGASDRAILSMFIYETALIIGISLLFMVVLLFQFQEKIEELAGVSLSSLFTWHNLWAPLSVVAFLFVIGGVLPGKVFSSIPVTQVFHHYTKGNMGWKRTLLFIEFAGVAFIFGLMCVTFFQFHYITNRDMGYRPERVASCWHEFAEPDNARNNLKSLPYVEGVATAEGSMIGLRNRQVTDENGNALFIPRCGIFDKDFVPLMGLRLKAGQNLTGERQFLVNQPYVEKMGWTGSGVGEIIPNRGTVVGILAPFCFGTLPPNDEPIEIECGTNLVNMHVRLKEPFADNLRMLNNEMKKIYPQEEIEFTSLERALERGYRPTMIFRDTTILAFITILFITLMGLIGYTNDEVRRRGKEIAIRKINGAEVSSVLLLLSKDIFWVAIPSVAIGTYGAYLVSQIWISQFRDTVCISIGWYVAIAICLLAFIIICIIWKSWHIANENPVNSIKSE</sequence>
<evidence type="ECO:0000256" key="6">
    <source>
        <dbReference type="SAM" id="Phobius"/>
    </source>
</evidence>
<feature type="transmembrane region" description="Helical" evidence="6">
    <location>
        <begin position="379"/>
        <end position="402"/>
    </location>
</feature>
<feature type="transmembrane region" description="Helical" evidence="6">
    <location>
        <begin position="336"/>
        <end position="359"/>
    </location>
</feature>
<feature type="domain" description="ABC3 transporter permease C-terminal" evidence="7">
    <location>
        <begin position="291"/>
        <end position="405"/>
    </location>
</feature>
<evidence type="ECO:0000313" key="10">
    <source>
        <dbReference type="Proteomes" id="UP000005101"/>
    </source>
</evidence>
<feature type="transmembrane region" description="Helical" evidence="6">
    <location>
        <begin position="651"/>
        <end position="668"/>
    </location>
</feature>
<dbReference type="Proteomes" id="UP000005101">
    <property type="component" value="Unassembled WGS sequence"/>
</dbReference>
<dbReference type="Pfam" id="PF02687">
    <property type="entry name" value="FtsX"/>
    <property type="match status" value="2"/>
</dbReference>
<evidence type="ECO:0000256" key="5">
    <source>
        <dbReference type="ARBA" id="ARBA00023136"/>
    </source>
</evidence>
<evidence type="ECO:0000256" key="4">
    <source>
        <dbReference type="ARBA" id="ARBA00022989"/>
    </source>
</evidence>
<proteinExistence type="predicted"/>
<dbReference type="InterPro" id="IPR003838">
    <property type="entry name" value="ABC3_permease_C"/>
</dbReference>
<evidence type="ECO:0000313" key="9">
    <source>
        <dbReference type="EMBL" id="EFR53078.1"/>
    </source>
</evidence>
<dbReference type="Pfam" id="PF12704">
    <property type="entry name" value="MacB_PCD"/>
    <property type="match status" value="1"/>
</dbReference>
<dbReference type="PANTHER" id="PTHR30572">
    <property type="entry name" value="MEMBRANE COMPONENT OF TRANSPORTER-RELATED"/>
    <property type="match status" value="1"/>
</dbReference>
<evidence type="ECO:0000256" key="1">
    <source>
        <dbReference type="ARBA" id="ARBA00004651"/>
    </source>
</evidence>
<feature type="transmembrane region" description="Helical" evidence="6">
    <location>
        <begin position="735"/>
        <end position="755"/>
    </location>
</feature>
<keyword evidence="3 6" id="KW-0812">Transmembrane</keyword>
<gene>
    <name evidence="9" type="ORF">BFAG_01773</name>
</gene>
<dbReference type="InterPro" id="IPR050250">
    <property type="entry name" value="Macrolide_Exporter_MacB"/>
</dbReference>
<protein>
    <submittedName>
        <fullName evidence="9">Efflux ABC transporter, permease protein</fullName>
    </submittedName>
</protein>
<evidence type="ECO:0000256" key="3">
    <source>
        <dbReference type="ARBA" id="ARBA00022692"/>
    </source>
</evidence>
<feature type="transmembrane region" description="Helical" evidence="6">
    <location>
        <begin position="701"/>
        <end position="723"/>
    </location>
</feature>
<dbReference type="PANTHER" id="PTHR30572:SF18">
    <property type="entry name" value="ABC-TYPE MACROLIDE FAMILY EXPORT SYSTEM PERMEASE COMPONENT 2"/>
    <property type="match status" value="1"/>
</dbReference>
<feature type="domain" description="ABC3 transporter permease C-terminal" evidence="7">
    <location>
        <begin position="652"/>
        <end position="765"/>
    </location>
</feature>
<feature type="transmembrane region" description="Helical" evidence="6">
    <location>
        <begin position="286"/>
        <end position="307"/>
    </location>
</feature>
<keyword evidence="2" id="KW-1003">Cell membrane</keyword>